<evidence type="ECO:0000313" key="9">
    <source>
        <dbReference type="Proteomes" id="UP001333710"/>
    </source>
</evidence>
<reference evidence="8" key="1">
    <citation type="submission" date="2023-01" db="EMBL/GenBank/DDBJ databases">
        <title>Complete genome sequence of Planctobacterium marinum strain Dej080120_11.</title>
        <authorList>
            <person name="Ueki S."/>
            <person name="Maruyama F."/>
        </authorList>
    </citation>
    <scope>NUCLEOTIDE SEQUENCE</scope>
    <source>
        <strain evidence="8">Dej080120_11</strain>
    </source>
</reference>
<dbReference type="EMBL" id="AP027272">
    <property type="protein sequence ID" value="BDX08262.1"/>
    <property type="molecule type" value="Genomic_DNA"/>
</dbReference>
<evidence type="ECO:0000256" key="6">
    <source>
        <dbReference type="ARBA" id="ARBA00023136"/>
    </source>
</evidence>
<keyword evidence="5 7" id="KW-1133">Transmembrane helix</keyword>
<dbReference type="Proteomes" id="UP001333710">
    <property type="component" value="Chromosome"/>
</dbReference>
<dbReference type="KEGG" id="pmaw:MACH26_37830"/>
<gene>
    <name evidence="8" type="ORF">MACH26_37830</name>
</gene>
<evidence type="ECO:0000256" key="4">
    <source>
        <dbReference type="ARBA" id="ARBA00022692"/>
    </source>
</evidence>
<keyword evidence="9" id="KW-1185">Reference proteome</keyword>
<accession>A0AA48HT77</accession>
<dbReference type="AlphaFoldDB" id="A0AA48HT77"/>
<protein>
    <recommendedName>
        <fullName evidence="10">Polysaccharide biosynthesis protein</fullName>
    </recommendedName>
</protein>
<dbReference type="Pfam" id="PF13440">
    <property type="entry name" value="Polysacc_synt_3"/>
    <property type="match status" value="1"/>
</dbReference>
<keyword evidence="6 7" id="KW-0472">Membrane</keyword>
<evidence type="ECO:0000256" key="1">
    <source>
        <dbReference type="ARBA" id="ARBA00004651"/>
    </source>
</evidence>
<evidence type="ECO:0000313" key="8">
    <source>
        <dbReference type="EMBL" id="BDX08262.1"/>
    </source>
</evidence>
<comment type="subcellular location">
    <subcellularLocation>
        <location evidence="1">Cell membrane</location>
        <topology evidence="1">Multi-pass membrane protein</topology>
    </subcellularLocation>
</comment>
<evidence type="ECO:0000256" key="5">
    <source>
        <dbReference type="ARBA" id="ARBA00022989"/>
    </source>
</evidence>
<keyword evidence="3" id="KW-1003">Cell membrane</keyword>
<feature type="transmembrane region" description="Helical" evidence="7">
    <location>
        <begin position="187"/>
        <end position="207"/>
    </location>
</feature>
<organism evidence="8 9">
    <name type="scientific">Planctobacterium marinum</name>
    <dbReference type="NCBI Taxonomy" id="1631968"/>
    <lineage>
        <taxon>Bacteria</taxon>
        <taxon>Pseudomonadati</taxon>
        <taxon>Pseudomonadota</taxon>
        <taxon>Gammaproteobacteria</taxon>
        <taxon>Alteromonadales</taxon>
        <taxon>Alteromonadaceae</taxon>
        <taxon>Planctobacterium</taxon>
    </lineage>
</organism>
<comment type="similarity">
    <text evidence="2">Belongs to the polysaccharide synthase family.</text>
</comment>
<feature type="transmembrane region" description="Helical" evidence="7">
    <location>
        <begin position="296"/>
        <end position="318"/>
    </location>
</feature>
<feature type="transmembrane region" description="Helical" evidence="7">
    <location>
        <begin position="330"/>
        <end position="352"/>
    </location>
</feature>
<proteinExistence type="inferred from homology"/>
<evidence type="ECO:0000256" key="2">
    <source>
        <dbReference type="ARBA" id="ARBA00007430"/>
    </source>
</evidence>
<dbReference type="PANTHER" id="PTHR30250:SF10">
    <property type="entry name" value="LIPOPOLYSACCHARIDE BIOSYNTHESIS PROTEIN WZXC"/>
    <property type="match status" value="1"/>
</dbReference>
<sequence>MQRAIKALKNKLSTTQHRNVLSMIGAEAVAKLSRIVTLLAMAAFLVPAQYGSAMLALACHDMIRLVLRCGAGSQLVQCSDDQLPAFAKNAVVMQVLLSVTLAALQYTLAIFLGEFYNNPELKQLLQQLSAVYLLYPVVSVRVFLLQRSNKLGYFGFCNGLCVSIENLSIALLLWLGQGIEVVVYGKFIYAILWILLFIRVPVAQYGIGFDWQIFKKLLANSSKLLQSELSRALRINADVLIAGKLLSPEIFGIYSFAKSASIAVSQAFSNAVTTALYPQFCVMQRDGVQSDSVKNIVLLMGLVCALYATQALLAPFYIQWVFGNTWLASIPVAVWLCISAIPIFLIDMVCVAQRAAGAFTLESHVRLAHLSVLVASLCWLKPESPLALAQVMLYASSFCLLLSLSCVKPSKLKQAKAPLCDTM</sequence>
<evidence type="ECO:0000256" key="3">
    <source>
        <dbReference type="ARBA" id="ARBA00022475"/>
    </source>
</evidence>
<feature type="transmembrane region" description="Helical" evidence="7">
    <location>
        <begin position="91"/>
        <end position="112"/>
    </location>
</feature>
<feature type="transmembrane region" description="Helical" evidence="7">
    <location>
        <begin position="124"/>
        <end position="144"/>
    </location>
</feature>
<name>A0AA48HT77_9ALTE</name>
<dbReference type="GO" id="GO:0005886">
    <property type="term" value="C:plasma membrane"/>
    <property type="evidence" value="ECO:0007669"/>
    <property type="project" value="UniProtKB-SubCell"/>
</dbReference>
<evidence type="ECO:0008006" key="10">
    <source>
        <dbReference type="Google" id="ProtNLM"/>
    </source>
</evidence>
<feature type="transmembrane region" description="Helical" evidence="7">
    <location>
        <begin position="151"/>
        <end position="175"/>
    </location>
</feature>
<dbReference type="PANTHER" id="PTHR30250">
    <property type="entry name" value="PST FAMILY PREDICTED COLANIC ACID TRANSPORTER"/>
    <property type="match status" value="1"/>
</dbReference>
<dbReference type="InterPro" id="IPR050833">
    <property type="entry name" value="Poly_Biosynth_Transport"/>
</dbReference>
<dbReference type="RefSeq" id="WP_338294336.1">
    <property type="nucleotide sequence ID" value="NZ_AP027272.1"/>
</dbReference>
<keyword evidence="4 7" id="KW-0812">Transmembrane</keyword>
<evidence type="ECO:0000256" key="7">
    <source>
        <dbReference type="SAM" id="Phobius"/>
    </source>
</evidence>